<dbReference type="PANTHER" id="PTHR31069">
    <property type="entry name" value="OLEATE-ACTIVATED TRANSCRIPTION FACTOR 1-RELATED"/>
    <property type="match status" value="1"/>
</dbReference>
<evidence type="ECO:0000256" key="2">
    <source>
        <dbReference type="ARBA" id="ARBA00023015"/>
    </source>
</evidence>
<feature type="coiled-coil region" evidence="6">
    <location>
        <begin position="65"/>
        <end position="92"/>
    </location>
</feature>
<dbReference type="Pfam" id="PF04082">
    <property type="entry name" value="Fungal_trans"/>
    <property type="match status" value="1"/>
</dbReference>
<dbReference type="InterPro" id="IPR007219">
    <property type="entry name" value="XnlR_reg_dom"/>
</dbReference>
<evidence type="ECO:0000313" key="8">
    <source>
        <dbReference type="EMBL" id="CAK7894462.1"/>
    </source>
</evidence>
<evidence type="ECO:0000256" key="6">
    <source>
        <dbReference type="SAM" id="Coils"/>
    </source>
</evidence>
<dbReference type="EMBL" id="OZ004253">
    <property type="protein sequence ID" value="CAK7894462.1"/>
    <property type="molecule type" value="Genomic_DNA"/>
</dbReference>
<dbReference type="InterPro" id="IPR001138">
    <property type="entry name" value="Zn2Cys6_DnaBD"/>
</dbReference>
<dbReference type="SMART" id="SM00906">
    <property type="entry name" value="Fungal_trans"/>
    <property type="match status" value="1"/>
</dbReference>
<evidence type="ECO:0000313" key="9">
    <source>
        <dbReference type="Proteomes" id="UP001497600"/>
    </source>
</evidence>
<keyword evidence="4" id="KW-0804">Transcription</keyword>
<evidence type="ECO:0000256" key="5">
    <source>
        <dbReference type="ARBA" id="ARBA00023242"/>
    </source>
</evidence>
<name>A0ABP0EA23_9ASCO</name>
<gene>
    <name evidence="8" type="primary">MRR1</name>
    <name evidence="8" type="ORF">CAAN4_A12508</name>
</gene>
<evidence type="ECO:0000259" key="7">
    <source>
        <dbReference type="PROSITE" id="PS50048"/>
    </source>
</evidence>
<evidence type="ECO:0000256" key="1">
    <source>
        <dbReference type="ARBA" id="ARBA00022723"/>
    </source>
</evidence>
<dbReference type="SUPFAM" id="SSF57701">
    <property type="entry name" value="Zn2/Cys6 DNA-binding domain"/>
    <property type="match status" value="1"/>
</dbReference>
<keyword evidence="9" id="KW-1185">Reference proteome</keyword>
<dbReference type="CDD" id="cd12148">
    <property type="entry name" value="fungal_TF_MHR"/>
    <property type="match status" value="1"/>
</dbReference>
<keyword evidence="6" id="KW-0175">Coiled coil</keyword>
<dbReference type="Pfam" id="PF00172">
    <property type="entry name" value="Zn_clus"/>
    <property type="match status" value="1"/>
</dbReference>
<keyword evidence="5" id="KW-0539">Nucleus</keyword>
<dbReference type="CDD" id="cd00067">
    <property type="entry name" value="GAL4"/>
    <property type="match status" value="1"/>
</dbReference>
<evidence type="ECO:0000256" key="3">
    <source>
        <dbReference type="ARBA" id="ARBA00023125"/>
    </source>
</evidence>
<sequence>MSELNSRKRFRITVVCNVCKGRKVKCDKKKPCNSCIKFKTTELCNYDDPLWIKASSKESKGTKDSKDVESDLESLKQKVSLLESIIRNQKRQSRAVERWDSIVKYPKSKKFLNLSSMIGINPVATEDDTLNFYENYGTLKVNSNDPMKRVDLGPFSWHALVRRDPCLFDLWCFLTHKRELLIEKDKLNIQHRNPHGVLMAIKRYSELLFGNTTYVNSFIPLGNNNEAPWKELHELIILPSNNIIWYYIDIFFKNLYPYLPFIDETNFRNSVSNIISNRTNGCGCIEITGIADCAILGLLLIVMRMGYLSLLSNEKDMNEHPIGAEYIFWAKKCLNQIDMLQNIDLGVIQFALYLWLYFRIAPENGEGPDRNLLQIFSGMIVQMAFSIGLNREPDNFNEVSTNERINHLRRKVWHQIKDLDIRSSIEFGSPLLITKRFYDTKLPFYTPGCENSLTPGLEREIIEIDESVNEILEKTKNILLTVLEITAKVKMVTISKYLCDMETITNKTFGNLHDYINACNDGKNWTWLIHAPLFISLRLFHASLYYVFFLHYERVKDIDHSFFYLKKSLCIGIEEFLPYFFDLLSISNEDTGYASQFMLNPSLEKVINRTNGFYFSTIFRIKYTLHKMTVEEMNSKPEYVNSLKKLAKLVSACSKITIVAISKLSDRYWYAWRIGKSHSFMLKTLISDSYYEDLDQFKVQKELPILQFKLDQILELIELFEKSLSKYRKEGFRDQWRTFSDVTKLVSEKNPLSLSEYNFDRDLEDFWSCYTEQMGSISSLPLGTNNIQHLFTDTNEGDVENRMKDVRNTLETYLELDAPYFDYGCGISSSYNFS</sequence>
<dbReference type="PROSITE" id="PS00463">
    <property type="entry name" value="ZN2_CY6_FUNGAL_1"/>
    <property type="match status" value="1"/>
</dbReference>
<dbReference type="InterPro" id="IPR036864">
    <property type="entry name" value="Zn2-C6_fun-type_DNA-bd_sf"/>
</dbReference>
<dbReference type="Proteomes" id="UP001497600">
    <property type="component" value="Chromosome A"/>
</dbReference>
<reference evidence="8 9" key="1">
    <citation type="submission" date="2024-01" db="EMBL/GenBank/DDBJ databases">
        <authorList>
            <consortium name="Genoscope - CEA"/>
            <person name="William W."/>
        </authorList>
    </citation>
    <scope>NUCLEOTIDE SEQUENCE [LARGE SCALE GENOMIC DNA]</scope>
    <source>
        <strain evidence="8 9">29B2s-10</strain>
    </source>
</reference>
<keyword evidence="2" id="KW-0805">Transcription regulation</keyword>
<organism evidence="8 9">
    <name type="scientific">[Candida] anglica</name>
    <dbReference type="NCBI Taxonomy" id="148631"/>
    <lineage>
        <taxon>Eukaryota</taxon>
        <taxon>Fungi</taxon>
        <taxon>Dikarya</taxon>
        <taxon>Ascomycota</taxon>
        <taxon>Saccharomycotina</taxon>
        <taxon>Pichiomycetes</taxon>
        <taxon>Debaryomycetaceae</taxon>
        <taxon>Kurtzmaniella</taxon>
    </lineage>
</organism>
<dbReference type="SMART" id="SM00066">
    <property type="entry name" value="GAL4"/>
    <property type="match status" value="1"/>
</dbReference>
<accession>A0ABP0EA23</accession>
<evidence type="ECO:0000256" key="4">
    <source>
        <dbReference type="ARBA" id="ARBA00023163"/>
    </source>
</evidence>
<dbReference type="PANTHER" id="PTHR31069:SF12">
    <property type="entry name" value="TRANSCRIPTION FACTOR DOMAIN-CONTAINING PROTEIN"/>
    <property type="match status" value="1"/>
</dbReference>
<keyword evidence="3" id="KW-0238">DNA-binding</keyword>
<protein>
    <submittedName>
        <fullName evidence="8">Multidrug resistance regulator 1</fullName>
    </submittedName>
</protein>
<dbReference type="InterPro" id="IPR050675">
    <property type="entry name" value="OAF3"/>
</dbReference>
<feature type="domain" description="Zn(2)-C6 fungal-type" evidence="7">
    <location>
        <begin position="15"/>
        <end position="46"/>
    </location>
</feature>
<dbReference type="Gene3D" id="4.10.240.10">
    <property type="entry name" value="Zn(2)-C6 fungal-type DNA-binding domain"/>
    <property type="match status" value="1"/>
</dbReference>
<proteinExistence type="predicted"/>
<dbReference type="PROSITE" id="PS50048">
    <property type="entry name" value="ZN2_CY6_FUNGAL_2"/>
    <property type="match status" value="1"/>
</dbReference>
<keyword evidence="1" id="KW-0479">Metal-binding</keyword>